<dbReference type="GO" id="GO:0006388">
    <property type="term" value="P:tRNA splicing, via endonucleolytic cleavage and ligation"/>
    <property type="evidence" value="ECO:0007669"/>
    <property type="project" value="TreeGrafter"/>
</dbReference>
<dbReference type="Proteomes" id="UP000636479">
    <property type="component" value="Unassembled WGS sequence"/>
</dbReference>
<dbReference type="Gene3D" id="1.10.10.970">
    <property type="entry name" value="RNA 2'-phosphotransferase, Tpt1/KptA family, N-terminal domain"/>
    <property type="match status" value="1"/>
</dbReference>
<sequence>MDAAPVMPTNALGTAPRNRKNPAKPKGDNKQPSQSSAPAKGSGSTKLRGLPKDSPEVRMSKTLSWLLRHGAQSEGLPMRPDGFVKVTDLLANPRVVPLDHAQLQEMVKADAKQRFALIEEESVWWIRANQGHSMKAVKELELKPILSISDIPTKIAVHGTTNAAWDLIAAQGLSKMKRNHIHLAQGIANENVVSGMRKSSQILIFVDIERALVDGIKFSLSDNGVILTEGDERGILPTKYFTRVETAKRIPIPGWEGVALEPTTTR</sequence>
<protein>
    <recommendedName>
        <fullName evidence="3">2'-phosphotransferase</fullName>
        <ecNumber evidence="3">2.7.1.160</ecNumber>
    </recommendedName>
</protein>
<dbReference type="Gene3D" id="3.20.170.30">
    <property type="match status" value="1"/>
</dbReference>
<name>A0A8H6W272_9AGAR</name>
<evidence type="ECO:0000256" key="6">
    <source>
        <dbReference type="ARBA" id="ARBA00047949"/>
    </source>
</evidence>
<proteinExistence type="inferred from homology"/>
<dbReference type="InterPro" id="IPR042081">
    <property type="entry name" value="RNA_2'-PTrans_C"/>
</dbReference>
<comment type="catalytic activity">
    <reaction evidence="6">
        <text>2'-phospho-[ligated tRNA] + NAD(+) = mature tRNA + ADP-alpha-D-ribose 1'',2''-cyclic phosphate + nicotinamide</text>
        <dbReference type="Rhea" id="RHEA:23324"/>
        <dbReference type="Rhea" id="RHEA-COMP:11106"/>
        <dbReference type="Rhea" id="RHEA-COMP:11107"/>
        <dbReference type="ChEBI" id="CHEBI:17154"/>
        <dbReference type="ChEBI" id="CHEBI:57540"/>
        <dbReference type="ChEBI" id="CHEBI:76596"/>
        <dbReference type="ChEBI" id="CHEBI:82883"/>
        <dbReference type="ChEBI" id="CHEBI:85027"/>
        <dbReference type="EC" id="2.7.1.160"/>
    </reaction>
</comment>
<keyword evidence="9" id="KW-1185">Reference proteome</keyword>
<accession>A0A8H6W272</accession>
<keyword evidence="4 8" id="KW-0808">Transferase</keyword>
<dbReference type="InterPro" id="IPR002745">
    <property type="entry name" value="Ptrans_KptA/Tpt1"/>
</dbReference>
<dbReference type="EMBL" id="JACAZF010000007">
    <property type="protein sequence ID" value="KAF7298953.1"/>
    <property type="molecule type" value="Genomic_DNA"/>
</dbReference>
<dbReference type="PANTHER" id="PTHR12684:SF2">
    <property type="entry name" value="TRNA 2'-PHOSPHOTRANSFERASE 1"/>
    <property type="match status" value="1"/>
</dbReference>
<feature type="compositionally biased region" description="Polar residues" evidence="7">
    <location>
        <begin position="30"/>
        <end position="45"/>
    </location>
</feature>
<gene>
    <name evidence="8" type="ORF">MIND_00843400</name>
</gene>
<dbReference type="AlphaFoldDB" id="A0A8H6W272"/>
<dbReference type="RefSeq" id="XP_037218341.1">
    <property type="nucleotide sequence ID" value="XM_037365099.1"/>
</dbReference>
<feature type="region of interest" description="Disordered" evidence="7">
    <location>
        <begin position="1"/>
        <end position="55"/>
    </location>
</feature>
<comment type="caution">
    <text evidence="8">The sequence shown here is derived from an EMBL/GenBank/DDBJ whole genome shotgun (WGS) entry which is preliminary data.</text>
</comment>
<evidence type="ECO:0000313" key="8">
    <source>
        <dbReference type="EMBL" id="KAF7298953.1"/>
    </source>
</evidence>
<dbReference type="GeneID" id="59347615"/>
<dbReference type="Pfam" id="PF01885">
    <property type="entry name" value="PTS_2-RNA"/>
    <property type="match status" value="1"/>
</dbReference>
<evidence type="ECO:0000256" key="7">
    <source>
        <dbReference type="SAM" id="MobiDB-lite"/>
    </source>
</evidence>
<reference evidence="8" key="1">
    <citation type="submission" date="2020-05" db="EMBL/GenBank/DDBJ databases">
        <title>Mycena genomes resolve the evolution of fungal bioluminescence.</title>
        <authorList>
            <person name="Tsai I.J."/>
        </authorList>
    </citation>
    <scope>NUCLEOTIDE SEQUENCE</scope>
    <source>
        <strain evidence="8">171206Taipei</strain>
    </source>
</reference>
<evidence type="ECO:0000256" key="2">
    <source>
        <dbReference type="ARBA" id="ARBA00009836"/>
    </source>
</evidence>
<evidence type="ECO:0000256" key="4">
    <source>
        <dbReference type="ARBA" id="ARBA00022679"/>
    </source>
</evidence>
<dbReference type="SUPFAM" id="SSF56399">
    <property type="entry name" value="ADP-ribosylation"/>
    <property type="match status" value="1"/>
</dbReference>
<evidence type="ECO:0000256" key="5">
    <source>
        <dbReference type="ARBA" id="ARBA00023027"/>
    </source>
</evidence>
<keyword evidence="5" id="KW-0520">NAD</keyword>
<organism evidence="8 9">
    <name type="scientific">Mycena indigotica</name>
    <dbReference type="NCBI Taxonomy" id="2126181"/>
    <lineage>
        <taxon>Eukaryota</taxon>
        <taxon>Fungi</taxon>
        <taxon>Dikarya</taxon>
        <taxon>Basidiomycota</taxon>
        <taxon>Agaricomycotina</taxon>
        <taxon>Agaricomycetes</taxon>
        <taxon>Agaricomycetidae</taxon>
        <taxon>Agaricales</taxon>
        <taxon>Marasmiineae</taxon>
        <taxon>Mycenaceae</taxon>
        <taxon>Mycena</taxon>
    </lineage>
</organism>
<evidence type="ECO:0000256" key="1">
    <source>
        <dbReference type="ARBA" id="ARBA00003343"/>
    </source>
</evidence>
<evidence type="ECO:0000256" key="3">
    <source>
        <dbReference type="ARBA" id="ARBA00012007"/>
    </source>
</evidence>
<dbReference type="GO" id="GO:0000215">
    <property type="term" value="F:tRNA 2'-phosphotransferase activity"/>
    <property type="evidence" value="ECO:0007669"/>
    <property type="project" value="UniProtKB-EC"/>
</dbReference>
<evidence type="ECO:0000313" key="9">
    <source>
        <dbReference type="Proteomes" id="UP000636479"/>
    </source>
</evidence>
<dbReference type="PANTHER" id="PTHR12684">
    <property type="entry name" value="PUTATIVE PHOSPHOTRANSFERASE"/>
    <property type="match status" value="1"/>
</dbReference>
<comment type="function">
    <text evidence="1">Catalyzes the last step of tRNA splicing, the transfer of the splice junction 2'-phosphate from ligated tRNA to NAD to produce ADP-ribose 1''-2'' cyclic phosphate.</text>
</comment>
<dbReference type="OrthoDB" id="419694at2759"/>
<dbReference type="InterPro" id="IPR042080">
    <property type="entry name" value="RNA_2'-PTrans_N"/>
</dbReference>
<comment type="similarity">
    <text evidence="2">Belongs to the KptA/TPT1 family.</text>
</comment>
<dbReference type="EC" id="2.7.1.160" evidence="3"/>